<dbReference type="Pfam" id="PF01381">
    <property type="entry name" value="HTH_3"/>
    <property type="match status" value="1"/>
</dbReference>
<gene>
    <name evidence="3" type="ORF">ACFSR0_02225</name>
</gene>
<dbReference type="Proteomes" id="UP001597427">
    <property type="component" value="Unassembled WGS sequence"/>
</dbReference>
<dbReference type="InterPro" id="IPR010982">
    <property type="entry name" value="Lambda_DNA-bd_dom_sf"/>
</dbReference>
<keyword evidence="1" id="KW-0238">DNA-binding</keyword>
<evidence type="ECO:0000313" key="3">
    <source>
        <dbReference type="EMBL" id="MFD2728253.1"/>
    </source>
</evidence>
<sequence length="377" mass="43531">MEIGIGQKISQERGKQKKTQQELADFLGVSKAAISKWETGKSYPDITLLPMIAAYFNVTIDELVNDNAQLSKEEIRHFYQSFSVALEQVSDPSALEEIRQFTRRYYNCYPLVLQMGILLLNHLDQLPQSNDSNQRQRYLEEIKQLFVHVRQKSTEREVIDQSLKLEGYLLLLLQRPEEVLILLGEKVPTILPAETLIASAFQLKGEEKVADAIYQTALYQYICLLINLTTNYLQLLLNQPEKFKITVRQTEEIIDTYNFKKVHPLLVVSFLSASTVGFAQLGLGEAVCRQFHQLVTLMETSQSPTILHADAYFINVDQWIDELILGNQTPREWPLIQTSLVQLFEQHPAFINYQSSEEFQRYLGRLKRLKKRGEADE</sequence>
<accession>A0ABW5TIC8</accession>
<proteinExistence type="predicted"/>
<dbReference type="Gene3D" id="1.10.260.40">
    <property type="entry name" value="lambda repressor-like DNA-binding domains"/>
    <property type="match status" value="1"/>
</dbReference>
<feature type="domain" description="HTH cro/C1-type" evidence="2">
    <location>
        <begin position="9"/>
        <end position="63"/>
    </location>
</feature>
<dbReference type="PANTHER" id="PTHR46558">
    <property type="entry name" value="TRACRIPTIONAL REGULATORY PROTEIN-RELATED-RELATED"/>
    <property type="match status" value="1"/>
</dbReference>
<evidence type="ECO:0000256" key="1">
    <source>
        <dbReference type="ARBA" id="ARBA00023125"/>
    </source>
</evidence>
<dbReference type="PANTHER" id="PTHR46558:SF11">
    <property type="entry name" value="HTH-TYPE TRANSCRIPTIONAL REGULATOR XRE"/>
    <property type="match status" value="1"/>
</dbReference>
<dbReference type="InterPro" id="IPR001387">
    <property type="entry name" value="Cro/C1-type_HTH"/>
</dbReference>
<keyword evidence="4" id="KW-1185">Reference proteome</keyword>
<dbReference type="RefSeq" id="WP_379979477.1">
    <property type="nucleotide sequence ID" value="NZ_JBHUMO010000012.1"/>
</dbReference>
<name>A0ABW5TIC8_9ENTE</name>
<dbReference type="SUPFAM" id="SSF47413">
    <property type="entry name" value="lambda repressor-like DNA-binding domains"/>
    <property type="match status" value="1"/>
</dbReference>
<dbReference type="SMART" id="SM00530">
    <property type="entry name" value="HTH_XRE"/>
    <property type="match status" value="1"/>
</dbReference>
<evidence type="ECO:0000313" key="4">
    <source>
        <dbReference type="Proteomes" id="UP001597427"/>
    </source>
</evidence>
<evidence type="ECO:0000259" key="2">
    <source>
        <dbReference type="PROSITE" id="PS50943"/>
    </source>
</evidence>
<reference evidence="4" key="1">
    <citation type="journal article" date="2019" name="Int. J. Syst. Evol. Microbiol.">
        <title>The Global Catalogue of Microorganisms (GCM) 10K type strain sequencing project: providing services to taxonomists for standard genome sequencing and annotation.</title>
        <authorList>
            <consortium name="The Broad Institute Genomics Platform"/>
            <consortium name="The Broad Institute Genome Sequencing Center for Infectious Disease"/>
            <person name="Wu L."/>
            <person name="Ma J."/>
        </authorList>
    </citation>
    <scope>NUCLEOTIDE SEQUENCE [LARGE SCALE GENOMIC DNA]</scope>
    <source>
        <strain evidence="4">TISTR 932</strain>
    </source>
</reference>
<dbReference type="CDD" id="cd00093">
    <property type="entry name" value="HTH_XRE"/>
    <property type="match status" value="1"/>
</dbReference>
<dbReference type="EMBL" id="JBHUMO010000012">
    <property type="protein sequence ID" value="MFD2728253.1"/>
    <property type="molecule type" value="Genomic_DNA"/>
</dbReference>
<dbReference type="PROSITE" id="PS50943">
    <property type="entry name" value="HTH_CROC1"/>
    <property type="match status" value="1"/>
</dbReference>
<organism evidence="3 4">
    <name type="scientific">Enterococcus camelliae</name>
    <dbReference type="NCBI Taxonomy" id="453959"/>
    <lineage>
        <taxon>Bacteria</taxon>
        <taxon>Bacillati</taxon>
        <taxon>Bacillota</taxon>
        <taxon>Bacilli</taxon>
        <taxon>Lactobacillales</taxon>
        <taxon>Enterococcaceae</taxon>
        <taxon>Enterococcus</taxon>
    </lineage>
</organism>
<comment type="caution">
    <text evidence="3">The sequence shown here is derived from an EMBL/GenBank/DDBJ whole genome shotgun (WGS) entry which is preliminary data.</text>
</comment>
<protein>
    <submittedName>
        <fullName evidence="3">Helix-turn-helix domain-containing protein</fullName>
    </submittedName>
</protein>